<dbReference type="PANTHER" id="PTHR24305:SF166">
    <property type="entry name" value="CYTOCHROME P450 12A4, MITOCHONDRIAL-RELATED"/>
    <property type="match status" value="1"/>
</dbReference>
<dbReference type="PANTHER" id="PTHR24305">
    <property type="entry name" value="CYTOCHROME P450"/>
    <property type="match status" value="1"/>
</dbReference>
<dbReference type="GO" id="GO:0016705">
    <property type="term" value="F:oxidoreductase activity, acting on paired donors, with incorporation or reduction of molecular oxygen"/>
    <property type="evidence" value="ECO:0007669"/>
    <property type="project" value="InterPro"/>
</dbReference>
<feature type="binding site" description="axial binding residue" evidence="5">
    <location>
        <position position="65"/>
    </location>
    <ligand>
        <name>heme</name>
        <dbReference type="ChEBI" id="CHEBI:30413"/>
    </ligand>
    <ligandPart>
        <name>Fe</name>
        <dbReference type="ChEBI" id="CHEBI:18248"/>
    </ligandPart>
</feature>
<dbReference type="EMBL" id="ML986591">
    <property type="protein sequence ID" value="KAF2267413.1"/>
    <property type="molecule type" value="Genomic_DNA"/>
</dbReference>
<dbReference type="InterPro" id="IPR002401">
    <property type="entry name" value="Cyt_P450_E_grp-I"/>
</dbReference>
<dbReference type="AlphaFoldDB" id="A0A9P4KEW7"/>
<keyword evidence="5 6" id="KW-0349">Heme</keyword>
<dbReference type="GO" id="GO:0004497">
    <property type="term" value="F:monooxygenase activity"/>
    <property type="evidence" value="ECO:0007669"/>
    <property type="project" value="UniProtKB-KW"/>
</dbReference>
<name>A0A9P4KEW7_9PLEO</name>
<dbReference type="OrthoDB" id="1470350at2759"/>
<dbReference type="GO" id="GO:0005506">
    <property type="term" value="F:iron ion binding"/>
    <property type="evidence" value="ECO:0007669"/>
    <property type="project" value="InterPro"/>
</dbReference>
<dbReference type="Pfam" id="PF00067">
    <property type="entry name" value="p450"/>
    <property type="match status" value="1"/>
</dbReference>
<dbReference type="SUPFAM" id="SSF48264">
    <property type="entry name" value="Cytochrome P450"/>
    <property type="match status" value="1"/>
</dbReference>
<comment type="cofactor">
    <cofactor evidence="1 5">
        <name>heme</name>
        <dbReference type="ChEBI" id="CHEBI:30413"/>
    </cofactor>
</comment>
<reference evidence="8" key="1">
    <citation type="journal article" date="2020" name="Stud. Mycol.">
        <title>101 Dothideomycetes genomes: A test case for predicting lifestyles and emergence of pathogens.</title>
        <authorList>
            <person name="Haridas S."/>
            <person name="Albert R."/>
            <person name="Binder M."/>
            <person name="Bloem J."/>
            <person name="LaButti K."/>
            <person name="Salamov A."/>
            <person name="Andreopoulos B."/>
            <person name="Baker S."/>
            <person name="Barry K."/>
            <person name="Bills G."/>
            <person name="Bluhm B."/>
            <person name="Cannon C."/>
            <person name="Castanera R."/>
            <person name="Culley D."/>
            <person name="Daum C."/>
            <person name="Ezra D."/>
            <person name="Gonzalez J."/>
            <person name="Henrissat B."/>
            <person name="Kuo A."/>
            <person name="Liang C."/>
            <person name="Lipzen A."/>
            <person name="Lutzoni F."/>
            <person name="Magnuson J."/>
            <person name="Mondo S."/>
            <person name="Nolan M."/>
            <person name="Ohm R."/>
            <person name="Pangilinan J."/>
            <person name="Park H.-J."/>
            <person name="Ramirez L."/>
            <person name="Alfaro M."/>
            <person name="Sun H."/>
            <person name="Tritt A."/>
            <person name="Yoshinaga Y."/>
            <person name="Zwiers L.-H."/>
            <person name="Turgeon B."/>
            <person name="Goodwin S."/>
            <person name="Spatafora J."/>
            <person name="Crous P."/>
            <person name="Grigoriev I."/>
        </authorList>
    </citation>
    <scope>NUCLEOTIDE SEQUENCE [LARGE SCALE GENOMIC DNA]</scope>
    <source>
        <strain evidence="8">CBS 304.66</strain>
    </source>
</reference>
<evidence type="ECO:0000313" key="7">
    <source>
        <dbReference type="EMBL" id="KAF2267413.1"/>
    </source>
</evidence>
<evidence type="ECO:0000313" key="8">
    <source>
        <dbReference type="Proteomes" id="UP000800093"/>
    </source>
</evidence>
<gene>
    <name evidence="7" type="ORF">CC78DRAFT_530812</name>
</gene>
<evidence type="ECO:0000256" key="6">
    <source>
        <dbReference type="RuleBase" id="RU000461"/>
    </source>
</evidence>
<evidence type="ECO:0000256" key="4">
    <source>
        <dbReference type="ARBA" id="ARBA00023004"/>
    </source>
</evidence>
<dbReference type="PRINTS" id="PR00463">
    <property type="entry name" value="EP450I"/>
</dbReference>
<proteinExistence type="inferred from homology"/>
<keyword evidence="8" id="KW-1185">Reference proteome</keyword>
<dbReference type="GO" id="GO:0020037">
    <property type="term" value="F:heme binding"/>
    <property type="evidence" value="ECO:0007669"/>
    <property type="project" value="InterPro"/>
</dbReference>
<evidence type="ECO:0000256" key="5">
    <source>
        <dbReference type="PIRSR" id="PIRSR602401-1"/>
    </source>
</evidence>
<dbReference type="Gene3D" id="1.10.630.10">
    <property type="entry name" value="Cytochrome P450"/>
    <property type="match status" value="1"/>
</dbReference>
<evidence type="ECO:0008006" key="9">
    <source>
        <dbReference type="Google" id="ProtNLM"/>
    </source>
</evidence>
<comment type="similarity">
    <text evidence="2 6">Belongs to the cytochrome P450 family.</text>
</comment>
<evidence type="ECO:0000256" key="1">
    <source>
        <dbReference type="ARBA" id="ARBA00001971"/>
    </source>
</evidence>
<keyword evidence="3 5" id="KW-0479">Metal-binding</keyword>
<organism evidence="7 8">
    <name type="scientific">Lojkania enalia</name>
    <dbReference type="NCBI Taxonomy" id="147567"/>
    <lineage>
        <taxon>Eukaryota</taxon>
        <taxon>Fungi</taxon>
        <taxon>Dikarya</taxon>
        <taxon>Ascomycota</taxon>
        <taxon>Pezizomycotina</taxon>
        <taxon>Dothideomycetes</taxon>
        <taxon>Pleosporomycetidae</taxon>
        <taxon>Pleosporales</taxon>
        <taxon>Pleosporales incertae sedis</taxon>
        <taxon>Lojkania</taxon>
    </lineage>
</organism>
<keyword evidence="4 5" id="KW-0408">Iron</keyword>
<evidence type="ECO:0000256" key="2">
    <source>
        <dbReference type="ARBA" id="ARBA00010617"/>
    </source>
</evidence>
<keyword evidence="6" id="KW-0503">Monooxygenase</keyword>
<dbReference type="PROSITE" id="PS00086">
    <property type="entry name" value="CYTOCHROME_P450"/>
    <property type="match status" value="1"/>
</dbReference>
<dbReference type="InterPro" id="IPR036396">
    <property type="entry name" value="Cyt_P450_sf"/>
</dbReference>
<dbReference type="Proteomes" id="UP000800093">
    <property type="component" value="Unassembled WGS sequence"/>
</dbReference>
<protein>
    <recommendedName>
        <fullName evidence="9">Cytochrome P450</fullName>
    </recommendedName>
</protein>
<evidence type="ECO:0000256" key="3">
    <source>
        <dbReference type="ARBA" id="ARBA00022723"/>
    </source>
</evidence>
<sequence>MHVSRKGYELPIQCAVAISMSIRDMHPDPTLFPSPHTFRPERWLGEQKVMNEKWFAAFGRGSRSCVGKNLAMAELLMGIGICSVGLRSRWKKVWGGEMLGWSMIALVPFRLGMPGVF</sequence>
<dbReference type="InterPro" id="IPR017972">
    <property type="entry name" value="Cyt_P450_CS"/>
</dbReference>
<keyword evidence="6" id="KW-0560">Oxidoreductase</keyword>
<comment type="caution">
    <text evidence="7">The sequence shown here is derived from an EMBL/GenBank/DDBJ whole genome shotgun (WGS) entry which is preliminary data.</text>
</comment>
<dbReference type="InterPro" id="IPR001128">
    <property type="entry name" value="Cyt_P450"/>
</dbReference>
<accession>A0A9P4KEW7</accession>
<dbReference type="InterPro" id="IPR050121">
    <property type="entry name" value="Cytochrome_P450_monoxygenase"/>
</dbReference>